<dbReference type="FunFam" id="3.30.505.50:FF:000001">
    <property type="entry name" value="Ribosome hibernation promoting factor"/>
    <property type="match status" value="1"/>
</dbReference>
<dbReference type="InterPro" id="IPR050574">
    <property type="entry name" value="HPF/YfiA_ribosome-assoc"/>
</dbReference>
<name>A0A9X7J276_9FIRM</name>
<comment type="similarity">
    <text evidence="3">Belongs to the HPF/YfiA ribosome-associated protein family. Long HPF subfamily.</text>
</comment>
<comment type="subcellular location">
    <subcellularLocation>
        <location evidence="3">Cytoplasm</location>
    </subcellularLocation>
</comment>
<evidence type="ECO:0000313" key="6">
    <source>
        <dbReference type="Proteomes" id="UP000239430"/>
    </source>
</evidence>
<evidence type="ECO:0000256" key="2">
    <source>
        <dbReference type="ARBA" id="ARBA00022845"/>
    </source>
</evidence>
<organism evidence="5 6">
    <name type="scientific">Neomoorella stamsii</name>
    <dbReference type="NCBI Taxonomy" id="1266720"/>
    <lineage>
        <taxon>Bacteria</taxon>
        <taxon>Bacillati</taxon>
        <taxon>Bacillota</taxon>
        <taxon>Clostridia</taxon>
        <taxon>Neomoorellales</taxon>
        <taxon>Neomoorellaceae</taxon>
        <taxon>Neomoorella</taxon>
    </lineage>
</organism>
<evidence type="ECO:0000259" key="4">
    <source>
        <dbReference type="Pfam" id="PF16321"/>
    </source>
</evidence>
<reference evidence="5 6" key="1">
    <citation type="submission" date="2018-03" db="EMBL/GenBank/DDBJ databases">
        <title>Genome sequence of Moorella stamsii DSM 26217.</title>
        <authorList>
            <person name="Poehlein A."/>
            <person name="Daniel R."/>
        </authorList>
    </citation>
    <scope>NUCLEOTIDE SEQUENCE [LARGE SCALE GENOMIC DNA]</scope>
    <source>
        <strain evidence="6">DSM 26217</strain>
    </source>
</reference>
<proteinExistence type="inferred from homology"/>
<dbReference type="AlphaFoldDB" id="A0A9X7J276"/>
<dbReference type="InterPro" id="IPR032528">
    <property type="entry name" value="Ribosom_S30AE_C"/>
</dbReference>
<dbReference type="NCBIfam" id="TIGR00741">
    <property type="entry name" value="yfiA"/>
    <property type="match status" value="1"/>
</dbReference>
<dbReference type="GO" id="GO:0022627">
    <property type="term" value="C:cytosolic small ribosomal subunit"/>
    <property type="evidence" value="ECO:0007669"/>
    <property type="project" value="TreeGrafter"/>
</dbReference>
<dbReference type="GO" id="GO:0043024">
    <property type="term" value="F:ribosomal small subunit binding"/>
    <property type="evidence" value="ECO:0007669"/>
    <property type="project" value="TreeGrafter"/>
</dbReference>
<dbReference type="EMBL" id="PVXL01000050">
    <property type="protein sequence ID" value="PRR71658.1"/>
    <property type="molecule type" value="Genomic_DNA"/>
</dbReference>
<dbReference type="InterPro" id="IPR003489">
    <property type="entry name" value="RHF/RaiA"/>
</dbReference>
<dbReference type="InterPro" id="IPR038416">
    <property type="entry name" value="Ribosom_S30AE_C_sf"/>
</dbReference>
<dbReference type="GO" id="GO:0045900">
    <property type="term" value="P:negative regulation of translational elongation"/>
    <property type="evidence" value="ECO:0007669"/>
    <property type="project" value="TreeGrafter"/>
</dbReference>
<dbReference type="RefSeq" id="WP_054936201.1">
    <property type="nucleotide sequence ID" value="NZ_PVXL01000050.1"/>
</dbReference>
<dbReference type="InterPro" id="IPR034694">
    <property type="entry name" value="HPF_long/plastid"/>
</dbReference>
<dbReference type="InterPro" id="IPR036567">
    <property type="entry name" value="RHF-like"/>
</dbReference>
<dbReference type="PANTHER" id="PTHR33231">
    <property type="entry name" value="30S RIBOSOMAL PROTEIN"/>
    <property type="match status" value="1"/>
</dbReference>
<dbReference type="Gene3D" id="3.30.160.100">
    <property type="entry name" value="Ribosome hibernation promotion factor-like"/>
    <property type="match status" value="1"/>
</dbReference>
<dbReference type="PANTHER" id="PTHR33231:SF1">
    <property type="entry name" value="30S RIBOSOMAL PROTEIN"/>
    <property type="match status" value="1"/>
</dbReference>
<accession>A0A9X7J276</accession>
<evidence type="ECO:0000256" key="3">
    <source>
        <dbReference type="HAMAP-Rule" id="MF_00839"/>
    </source>
</evidence>
<evidence type="ECO:0000313" key="5">
    <source>
        <dbReference type="EMBL" id="PRR71658.1"/>
    </source>
</evidence>
<comment type="function">
    <text evidence="3">Required for dimerization of active 70S ribosomes into 100S ribosomes in stationary phase; 100S ribosomes are translationally inactive and sometimes present during exponential growth.</text>
</comment>
<dbReference type="CDD" id="cd00552">
    <property type="entry name" value="RaiA"/>
    <property type="match status" value="1"/>
</dbReference>
<dbReference type="Pfam" id="PF16321">
    <property type="entry name" value="Ribosom_S30AE_C"/>
    <property type="match status" value="1"/>
</dbReference>
<sequence length="174" mass="20044">MEIIIRGKNLPVTEALKQYIEKRLSKIERYLEGVDEVQVNLSVNRDSHVVEVTIPLNGYLLRGEEATGDMYGSVDLVVEKLEKQIAKYKTRLARKLKNGTLKELVAENPEEATPEPKLIRTKRFPIKPMPVEEAILQMNLLGHNFFVFSNAETEEVNVLYRRRDGNYGLIEPEY</sequence>
<evidence type="ECO:0000256" key="1">
    <source>
        <dbReference type="ARBA" id="ARBA00022490"/>
    </source>
</evidence>
<comment type="subunit">
    <text evidence="3">Interacts with 100S ribosomes.</text>
</comment>
<keyword evidence="2 3" id="KW-0810">Translation regulation</keyword>
<dbReference type="Proteomes" id="UP000239430">
    <property type="component" value="Unassembled WGS sequence"/>
</dbReference>
<keyword evidence="1 3" id="KW-0963">Cytoplasm</keyword>
<feature type="domain" description="Sigma 54 modulation/S30EA ribosomal protein C-terminal" evidence="4">
    <location>
        <begin position="115"/>
        <end position="169"/>
    </location>
</feature>
<gene>
    <name evidence="3" type="primary">hpf</name>
    <name evidence="5" type="ORF">MOST_22230</name>
</gene>
<dbReference type="Gene3D" id="3.30.505.50">
    <property type="entry name" value="Sigma 54 modulation/S30EA ribosomal protein, C-terminal domain"/>
    <property type="match status" value="1"/>
</dbReference>
<dbReference type="HAMAP" id="MF_00839">
    <property type="entry name" value="HPF"/>
    <property type="match status" value="1"/>
</dbReference>
<dbReference type="Pfam" id="PF02482">
    <property type="entry name" value="Ribosomal_S30AE"/>
    <property type="match status" value="1"/>
</dbReference>
<keyword evidence="6" id="KW-1185">Reference proteome</keyword>
<comment type="caution">
    <text evidence="5">The sequence shown here is derived from an EMBL/GenBank/DDBJ whole genome shotgun (WGS) entry which is preliminary data.</text>
</comment>
<dbReference type="SUPFAM" id="SSF69754">
    <property type="entry name" value="Ribosome binding protein Y (YfiA homologue)"/>
    <property type="match status" value="1"/>
</dbReference>
<protein>
    <recommendedName>
        <fullName evidence="3">Ribosome hibernation promoting factor</fullName>
        <shortName evidence="3">HPF</shortName>
    </recommendedName>
</protein>